<dbReference type="InterPro" id="IPR027417">
    <property type="entry name" value="P-loop_NTPase"/>
</dbReference>
<protein>
    <submittedName>
        <fullName evidence="5">ABC transporter ATP-binding protein</fullName>
    </submittedName>
</protein>
<dbReference type="GO" id="GO:0015808">
    <property type="term" value="P:L-alanine transport"/>
    <property type="evidence" value="ECO:0007669"/>
    <property type="project" value="TreeGrafter"/>
</dbReference>
<dbReference type="Pfam" id="PF00005">
    <property type="entry name" value="ABC_tran"/>
    <property type="match status" value="1"/>
</dbReference>
<keyword evidence="3 5" id="KW-0067">ATP-binding</keyword>
<evidence type="ECO:0000313" key="5">
    <source>
        <dbReference type="EMBL" id="TMI84165.1"/>
    </source>
</evidence>
<dbReference type="GO" id="GO:1903806">
    <property type="term" value="P:L-isoleucine import across plasma membrane"/>
    <property type="evidence" value="ECO:0007669"/>
    <property type="project" value="TreeGrafter"/>
</dbReference>
<keyword evidence="2" id="KW-0547">Nucleotide-binding</keyword>
<dbReference type="SUPFAM" id="SSF52540">
    <property type="entry name" value="P-loop containing nucleoside triphosphate hydrolases"/>
    <property type="match status" value="1"/>
</dbReference>
<gene>
    <name evidence="5" type="ORF">E6H04_01740</name>
</gene>
<evidence type="ECO:0000256" key="1">
    <source>
        <dbReference type="ARBA" id="ARBA00022448"/>
    </source>
</evidence>
<dbReference type="PANTHER" id="PTHR45772:SF7">
    <property type="entry name" value="AMINO ACID ABC TRANSPORTER ATP-BINDING PROTEIN"/>
    <property type="match status" value="1"/>
</dbReference>
<dbReference type="InterPro" id="IPR003439">
    <property type="entry name" value="ABC_transporter-like_ATP-bd"/>
</dbReference>
<dbReference type="PANTHER" id="PTHR45772">
    <property type="entry name" value="CONSERVED COMPONENT OF ABC TRANSPORTER FOR NATURAL AMINO ACIDS-RELATED"/>
    <property type="match status" value="1"/>
</dbReference>
<name>A0A537JKT7_9BACT</name>
<sequence>MPLLRAGAVTKLFGRLVAVDRVDLVIDAGEIVGLIGPNGAGKTTLVNLITGIEPPTSGTLVFDGTTLAGLRPAAIARLGIARTFQIAQPFRNMTVRQNVAVPALFRANPAAGVGQALGEAGAILDTVGLGPKREFSARALTTPDLRRLELAKALALRPRLLLLDEVMAGLTPAEVDAEIAMLRRVNAQGITLLVIEHVLRAVMGLSHRVVVLHHGRKIADGPPARVVEDPGVIAAYLGNRRPAGRSG</sequence>
<proteinExistence type="predicted"/>
<dbReference type="InterPro" id="IPR051120">
    <property type="entry name" value="ABC_AA/LPS_Transport"/>
</dbReference>
<dbReference type="SMART" id="SM00382">
    <property type="entry name" value="AAA"/>
    <property type="match status" value="1"/>
</dbReference>
<evidence type="ECO:0000256" key="2">
    <source>
        <dbReference type="ARBA" id="ARBA00022741"/>
    </source>
</evidence>
<dbReference type="Pfam" id="PF12399">
    <property type="entry name" value="BCA_ABC_TP_C"/>
    <property type="match status" value="1"/>
</dbReference>
<dbReference type="PROSITE" id="PS50893">
    <property type="entry name" value="ABC_TRANSPORTER_2"/>
    <property type="match status" value="1"/>
</dbReference>
<dbReference type="InterPro" id="IPR032823">
    <property type="entry name" value="BCA_ABC_TP_C"/>
</dbReference>
<evidence type="ECO:0000313" key="6">
    <source>
        <dbReference type="Proteomes" id="UP000320048"/>
    </source>
</evidence>
<dbReference type="GO" id="GO:0005886">
    <property type="term" value="C:plasma membrane"/>
    <property type="evidence" value="ECO:0007669"/>
    <property type="project" value="TreeGrafter"/>
</dbReference>
<dbReference type="GO" id="GO:0015188">
    <property type="term" value="F:L-isoleucine transmembrane transporter activity"/>
    <property type="evidence" value="ECO:0007669"/>
    <property type="project" value="TreeGrafter"/>
</dbReference>
<dbReference type="EMBL" id="VBAO01000044">
    <property type="protein sequence ID" value="TMI84165.1"/>
    <property type="molecule type" value="Genomic_DNA"/>
</dbReference>
<evidence type="ECO:0000256" key="3">
    <source>
        <dbReference type="ARBA" id="ARBA00022840"/>
    </source>
</evidence>
<dbReference type="GO" id="GO:0015192">
    <property type="term" value="F:L-phenylalanine transmembrane transporter activity"/>
    <property type="evidence" value="ECO:0007669"/>
    <property type="project" value="TreeGrafter"/>
</dbReference>
<dbReference type="GO" id="GO:0016887">
    <property type="term" value="F:ATP hydrolysis activity"/>
    <property type="evidence" value="ECO:0007669"/>
    <property type="project" value="InterPro"/>
</dbReference>
<dbReference type="GO" id="GO:1903805">
    <property type="term" value="P:L-valine import across plasma membrane"/>
    <property type="evidence" value="ECO:0007669"/>
    <property type="project" value="TreeGrafter"/>
</dbReference>
<dbReference type="GO" id="GO:0005304">
    <property type="term" value="F:L-valine transmembrane transporter activity"/>
    <property type="evidence" value="ECO:0007669"/>
    <property type="project" value="TreeGrafter"/>
</dbReference>
<dbReference type="InterPro" id="IPR003593">
    <property type="entry name" value="AAA+_ATPase"/>
</dbReference>
<dbReference type="Gene3D" id="3.40.50.300">
    <property type="entry name" value="P-loop containing nucleotide triphosphate hydrolases"/>
    <property type="match status" value="1"/>
</dbReference>
<dbReference type="GO" id="GO:0005524">
    <property type="term" value="F:ATP binding"/>
    <property type="evidence" value="ECO:0007669"/>
    <property type="project" value="UniProtKB-KW"/>
</dbReference>
<reference evidence="5 6" key="1">
    <citation type="journal article" date="2019" name="Nat. Microbiol.">
        <title>Mediterranean grassland soil C-N compound turnover is dependent on rainfall and depth, and is mediated by genomically divergent microorganisms.</title>
        <authorList>
            <person name="Diamond S."/>
            <person name="Andeer P.F."/>
            <person name="Li Z."/>
            <person name="Crits-Christoph A."/>
            <person name="Burstein D."/>
            <person name="Anantharaman K."/>
            <person name="Lane K.R."/>
            <person name="Thomas B.C."/>
            <person name="Pan C."/>
            <person name="Northen T.R."/>
            <person name="Banfield J.F."/>
        </authorList>
    </citation>
    <scope>NUCLEOTIDE SEQUENCE [LARGE SCALE GENOMIC DNA]</scope>
    <source>
        <strain evidence="5">NP_7</strain>
    </source>
</reference>
<dbReference type="GO" id="GO:0042941">
    <property type="term" value="P:D-alanine transmembrane transport"/>
    <property type="evidence" value="ECO:0007669"/>
    <property type="project" value="TreeGrafter"/>
</dbReference>
<organism evidence="5 6">
    <name type="scientific">Candidatus Segetimicrobium genomatis</name>
    <dbReference type="NCBI Taxonomy" id="2569760"/>
    <lineage>
        <taxon>Bacteria</taxon>
        <taxon>Bacillati</taxon>
        <taxon>Candidatus Sysuimicrobiota</taxon>
        <taxon>Candidatus Sysuimicrobiia</taxon>
        <taxon>Candidatus Sysuimicrobiales</taxon>
        <taxon>Candidatus Segetimicrobiaceae</taxon>
        <taxon>Candidatus Segetimicrobium</taxon>
    </lineage>
</organism>
<dbReference type="AlphaFoldDB" id="A0A537JKT7"/>
<dbReference type="Proteomes" id="UP000320048">
    <property type="component" value="Unassembled WGS sequence"/>
</dbReference>
<keyword evidence="1" id="KW-0813">Transport</keyword>
<accession>A0A537JKT7</accession>
<feature type="domain" description="ABC transporter" evidence="4">
    <location>
        <begin position="4"/>
        <end position="239"/>
    </location>
</feature>
<evidence type="ECO:0000259" key="4">
    <source>
        <dbReference type="PROSITE" id="PS50893"/>
    </source>
</evidence>
<comment type="caution">
    <text evidence="5">The sequence shown here is derived from an EMBL/GenBank/DDBJ whole genome shotgun (WGS) entry which is preliminary data.</text>
</comment>
<dbReference type="CDD" id="cd03219">
    <property type="entry name" value="ABC_Mj1267_LivG_branched"/>
    <property type="match status" value="1"/>
</dbReference>